<evidence type="ECO:0000313" key="2">
    <source>
        <dbReference type="EMBL" id="KFD57449.1"/>
    </source>
</evidence>
<sequence>MVSSSIYATIECDSRKSAKNQKERENASSKTNRVSGKMDIDANVATETVKFIEIVLMEKETLKKERTCRDTVLSVERPACSVGKEKEKWEEDEPRTLLSLCLSRTHCSITKRIINDCESTKKQNILRERIKEVIKECTNQQSQAKGAIERGVI</sequence>
<dbReference type="Proteomes" id="UP000030764">
    <property type="component" value="Unassembled WGS sequence"/>
</dbReference>
<dbReference type="AlphaFoldDB" id="A0A085NAQ9"/>
<reference evidence="3 4" key="1">
    <citation type="journal article" date="2014" name="Nat. Genet.">
        <title>Genome and transcriptome of the porcine whipworm Trichuris suis.</title>
        <authorList>
            <person name="Jex A.R."/>
            <person name="Nejsum P."/>
            <person name="Schwarz E.M."/>
            <person name="Hu L."/>
            <person name="Young N.D."/>
            <person name="Hall R.S."/>
            <person name="Korhonen P.K."/>
            <person name="Liao S."/>
            <person name="Thamsborg S."/>
            <person name="Xia J."/>
            <person name="Xu P."/>
            <person name="Wang S."/>
            <person name="Scheerlinck J.P."/>
            <person name="Hofmann A."/>
            <person name="Sternberg P.W."/>
            <person name="Wang J."/>
            <person name="Gasser R.B."/>
        </authorList>
    </citation>
    <scope>NUCLEOTIDE SEQUENCE [LARGE SCALE GENOMIC DNA]</scope>
    <source>
        <strain evidence="3">DCEP-RM93F</strain>
        <strain evidence="2">DCEP-RM93M</strain>
    </source>
</reference>
<accession>A0A085NAQ9</accession>
<dbReference type="Proteomes" id="UP000030758">
    <property type="component" value="Unassembled WGS sequence"/>
</dbReference>
<organism evidence="3">
    <name type="scientific">Trichuris suis</name>
    <name type="common">pig whipworm</name>
    <dbReference type="NCBI Taxonomy" id="68888"/>
    <lineage>
        <taxon>Eukaryota</taxon>
        <taxon>Metazoa</taxon>
        <taxon>Ecdysozoa</taxon>
        <taxon>Nematoda</taxon>
        <taxon>Enoplea</taxon>
        <taxon>Dorylaimia</taxon>
        <taxon>Trichinellida</taxon>
        <taxon>Trichuridae</taxon>
        <taxon>Trichuris</taxon>
    </lineage>
</organism>
<evidence type="ECO:0000313" key="3">
    <source>
        <dbReference type="EMBL" id="KFD66555.1"/>
    </source>
</evidence>
<dbReference type="EMBL" id="KL367523">
    <property type="protein sequence ID" value="KFD66555.1"/>
    <property type="molecule type" value="Genomic_DNA"/>
</dbReference>
<gene>
    <name evidence="2" type="ORF">M513_01552</name>
    <name evidence="3" type="ORF">M514_01552</name>
</gene>
<protein>
    <submittedName>
        <fullName evidence="3">Uncharacterized protein</fullName>
    </submittedName>
</protein>
<dbReference type="EMBL" id="KL363188">
    <property type="protein sequence ID" value="KFD57449.1"/>
    <property type="molecule type" value="Genomic_DNA"/>
</dbReference>
<feature type="region of interest" description="Disordered" evidence="1">
    <location>
        <begin position="14"/>
        <end position="34"/>
    </location>
</feature>
<proteinExistence type="predicted"/>
<name>A0A085NAQ9_9BILA</name>
<evidence type="ECO:0000256" key="1">
    <source>
        <dbReference type="SAM" id="MobiDB-lite"/>
    </source>
</evidence>
<feature type="compositionally biased region" description="Basic and acidic residues" evidence="1">
    <location>
        <begin position="14"/>
        <end position="27"/>
    </location>
</feature>
<keyword evidence="4" id="KW-1185">Reference proteome</keyword>
<evidence type="ECO:0000313" key="4">
    <source>
        <dbReference type="Proteomes" id="UP000030764"/>
    </source>
</evidence>